<dbReference type="EMBL" id="JAOANI010000019">
    <property type="protein sequence ID" value="MCT7359561.1"/>
    <property type="molecule type" value="Genomic_DNA"/>
</dbReference>
<reference evidence="1" key="2">
    <citation type="submission" date="2022-08" db="EMBL/GenBank/DDBJ databases">
        <authorList>
            <person name="Dong C."/>
        </authorList>
    </citation>
    <scope>NUCLEOTIDE SEQUENCE</scope>
    <source>
        <strain evidence="1">59MF3M-4</strain>
    </source>
</reference>
<organism evidence="1 2">
    <name type="scientific">Thalassolituus pacificus</name>
    <dbReference type="NCBI Taxonomy" id="2975440"/>
    <lineage>
        <taxon>Bacteria</taxon>
        <taxon>Pseudomonadati</taxon>
        <taxon>Pseudomonadota</taxon>
        <taxon>Gammaproteobacteria</taxon>
        <taxon>Oceanospirillales</taxon>
        <taxon>Oceanospirillaceae</taxon>
        <taxon>Thalassolituus</taxon>
    </lineage>
</organism>
<dbReference type="AlphaFoldDB" id="A0A9X2WG75"/>
<gene>
    <name evidence="1" type="ORF">NYR02_11045</name>
</gene>
<protein>
    <submittedName>
        <fullName evidence="1">Uncharacterized protein</fullName>
    </submittedName>
</protein>
<name>A0A9X2WG75_9GAMM</name>
<evidence type="ECO:0000313" key="1">
    <source>
        <dbReference type="EMBL" id="MCT7359561.1"/>
    </source>
</evidence>
<evidence type="ECO:0000313" key="2">
    <source>
        <dbReference type="Proteomes" id="UP001147830"/>
    </source>
</evidence>
<dbReference type="RefSeq" id="WP_260976427.1">
    <property type="nucleotide sequence ID" value="NZ_JAOANI010000019.1"/>
</dbReference>
<proteinExistence type="predicted"/>
<accession>A0A9X2WG75</accession>
<keyword evidence="2" id="KW-1185">Reference proteome</keyword>
<sequence>MALQAYKVEQVLVFASRGTEAKMLAAPLIRPMEEWREDVAGWVALRSERAAEFDELYDPERTEPYVHAAS</sequence>
<reference evidence="1" key="1">
    <citation type="journal article" date="2022" name="Front. Microbiol.">
        <title>Genome-based taxonomic rearrangement of Oceanobacter-related bacteria including the description of Thalassolituus hydrocarbonoclasticus sp. nov. and Thalassolituus pacificus sp. nov. and emended description of the genus Thalassolituus.</title>
        <authorList>
            <person name="Dong C."/>
            <person name="Wei L."/>
            <person name="Wang J."/>
            <person name="Lai Q."/>
            <person name="Huang Z."/>
            <person name="Shao Z."/>
        </authorList>
    </citation>
    <scope>NUCLEOTIDE SEQUENCE</scope>
    <source>
        <strain evidence="1">59MF3M-4</strain>
    </source>
</reference>
<dbReference type="Proteomes" id="UP001147830">
    <property type="component" value="Unassembled WGS sequence"/>
</dbReference>
<comment type="caution">
    <text evidence="1">The sequence shown here is derived from an EMBL/GenBank/DDBJ whole genome shotgun (WGS) entry which is preliminary data.</text>
</comment>